<comment type="similarity">
    <text evidence="1">Belongs to the CdaR family.</text>
</comment>
<gene>
    <name evidence="5" type="ORF">EFK50_13980</name>
</gene>
<dbReference type="PANTHER" id="PTHR33744:SF1">
    <property type="entry name" value="DNA-BINDING TRANSCRIPTIONAL ACTIVATOR ADER"/>
    <property type="match status" value="1"/>
</dbReference>
<evidence type="ECO:0000259" key="4">
    <source>
        <dbReference type="Pfam" id="PF17853"/>
    </source>
</evidence>
<keyword evidence="6" id="KW-1185">Reference proteome</keyword>
<dbReference type="Pfam" id="PF17853">
    <property type="entry name" value="GGDEF_2"/>
    <property type="match status" value="1"/>
</dbReference>
<evidence type="ECO:0000313" key="5">
    <source>
        <dbReference type="EMBL" id="RNL62842.1"/>
    </source>
</evidence>
<dbReference type="InterPro" id="IPR041522">
    <property type="entry name" value="CdaR_GGDEF"/>
</dbReference>
<dbReference type="InterPro" id="IPR025736">
    <property type="entry name" value="PucR_C-HTH_dom"/>
</dbReference>
<sequence length="577" mass="61815">MDRTDAIGKTGQEADSGGSVANPSPVAMREQLTNMRGLLVLSILMTESPDEDQILNLAASSAASLGSWRVQAFAFVEEGTLWTAARGAVHRQRIPDDLAVALSRLGETGGRLSWPVAPWTYASPMRTPGGMFGHLIASADHPPSQEDGFLIKVVAQQTAVAVSNARLRALERRQTVELESANAALERTVADLRRGAEIHGRMTAAVASGEGSSGIAQILHELSGRPVVIEDRYGNLRAWAGPEEPTPYPKLPAREQEALVRKLGSQPRSLRHGGRAVALASPRPGVVGLVAIVDPDDSCDAADIMALELSATALAVELARVRGLADAEIRLRRDLLHDLLAGIDDESAYARADALGYDLGTAHRVLLVDCPGSAGSEDDVLHAVRRAMRELGITGLLGTLTGSVVIVTSASGGWEPLREVIVRERGAGQCNLSSGSARRRPSEMPESLREAQLALRLHQVSGGAPRATEYDDLGVFRMFAALPELGHVDAFVRTWLGALIDYDAGKDADLLHTLTVYLAEGGHYTETAAALTVHRSTLKYRLQRIRELTGLDLNDPETNFNLQLATRASLVLQAVHH</sequence>
<dbReference type="Proteomes" id="UP000267128">
    <property type="component" value="Unassembled WGS sequence"/>
</dbReference>
<evidence type="ECO:0000313" key="6">
    <source>
        <dbReference type="Proteomes" id="UP000267128"/>
    </source>
</evidence>
<dbReference type="Gene3D" id="3.30.450.40">
    <property type="match status" value="1"/>
</dbReference>
<comment type="caution">
    <text evidence="5">The sequence shown here is derived from an EMBL/GenBank/DDBJ whole genome shotgun (WGS) entry which is preliminary data.</text>
</comment>
<dbReference type="Gene3D" id="1.10.10.2840">
    <property type="entry name" value="PucR C-terminal helix-turn-helix domain"/>
    <property type="match status" value="1"/>
</dbReference>
<feature type="domain" description="PucR C-terminal helix-turn-helix" evidence="3">
    <location>
        <begin position="510"/>
        <end position="568"/>
    </location>
</feature>
<organism evidence="5 6">
    <name type="scientific">Nocardioides marmoriginsengisoli</name>
    <dbReference type="NCBI Taxonomy" id="661483"/>
    <lineage>
        <taxon>Bacteria</taxon>
        <taxon>Bacillati</taxon>
        <taxon>Actinomycetota</taxon>
        <taxon>Actinomycetes</taxon>
        <taxon>Propionibacteriales</taxon>
        <taxon>Nocardioidaceae</taxon>
        <taxon>Nocardioides</taxon>
    </lineage>
</organism>
<feature type="domain" description="CdaR GGDEF-like" evidence="4">
    <location>
        <begin position="344"/>
        <end position="457"/>
    </location>
</feature>
<protein>
    <submittedName>
        <fullName evidence="5">PucR family transcriptional regulator</fullName>
    </submittedName>
</protein>
<dbReference type="InterPro" id="IPR042070">
    <property type="entry name" value="PucR_C-HTH_sf"/>
</dbReference>
<dbReference type="EMBL" id="RJSE01000007">
    <property type="protein sequence ID" value="RNL62842.1"/>
    <property type="molecule type" value="Genomic_DNA"/>
</dbReference>
<feature type="region of interest" description="Disordered" evidence="2">
    <location>
        <begin position="1"/>
        <end position="24"/>
    </location>
</feature>
<dbReference type="AlphaFoldDB" id="A0A3N0CHB3"/>
<evidence type="ECO:0000256" key="2">
    <source>
        <dbReference type="SAM" id="MobiDB-lite"/>
    </source>
</evidence>
<dbReference type="Pfam" id="PF13556">
    <property type="entry name" value="HTH_30"/>
    <property type="match status" value="1"/>
</dbReference>
<accession>A0A3N0CHB3</accession>
<evidence type="ECO:0000256" key="1">
    <source>
        <dbReference type="ARBA" id="ARBA00006754"/>
    </source>
</evidence>
<dbReference type="InterPro" id="IPR029016">
    <property type="entry name" value="GAF-like_dom_sf"/>
</dbReference>
<dbReference type="InterPro" id="IPR051448">
    <property type="entry name" value="CdaR-like_regulators"/>
</dbReference>
<dbReference type="OrthoDB" id="3663486at2"/>
<proteinExistence type="inferred from homology"/>
<evidence type="ECO:0000259" key="3">
    <source>
        <dbReference type="Pfam" id="PF13556"/>
    </source>
</evidence>
<name>A0A3N0CHB3_9ACTN</name>
<dbReference type="PANTHER" id="PTHR33744">
    <property type="entry name" value="CARBOHYDRATE DIACID REGULATOR"/>
    <property type="match status" value="1"/>
</dbReference>
<reference evidence="5 6" key="1">
    <citation type="submission" date="2018-11" db="EMBL/GenBank/DDBJ databases">
        <authorList>
            <person name="Li F."/>
        </authorList>
    </citation>
    <scope>NUCLEOTIDE SEQUENCE [LARGE SCALE GENOMIC DNA]</scope>
    <source>
        <strain evidence="5 6">Gsoil 097</strain>
    </source>
</reference>